<name>A0A6U1NBW8_9STRA</name>
<dbReference type="AlphaFoldDB" id="A0A6U1NBW8"/>
<dbReference type="GO" id="GO:0048270">
    <property type="term" value="F:methionine adenosyltransferase regulator activity"/>
    <property type="evidence" value="ECO:0007669"/>
    <property type="project" value="TreeGrafter"/>
</dbReference>
<dbReference type="SUPFAM" id="SSF51735">
    <property type="entry name" value="NAD(P)-binding Rossmann-fold domains"/>
    <property type="match status" value="1"/>
</dbReference>
<protein>
    <recommendedName>
        <fullName evidence="1">RmlD-like substrate binding domain-containing protein</fullName>
    </recommendedName>
</protein>
<dbReference type="PANTHER" id="PTHR10491">
    <property type="entry name" value="DTDP-4-DEHYDRORHAMNOSE REDUCTASE"/>
    <property type="match status" value="1"/>
</dbReference>
<dbReference type="EMBL" id="HBHR01011209">
    <property type="protein sequence ID" value="CAD9862868.1"/>
    <property type="molecule type" value="Transcribed_RNA"/>
</dbReference>
<reference evidence="3" key="1">
    <citation type="submission" date="2021-01" db="EMBL/GenBank/DDBJ databases">
        <authorList>
            <person name="Corre E."/>
            <person name="Pelletier E."/>
            <person name="Niang G."/>
            <person name="Scheremetjew M."/>
            <person name="Finn R."/>
            <person name="Kale V."/>
            <person name="Holt S."/>
            <person name="Cochrane G."/>
            <person name="Meng A."/>
            <person name="Brown T."/>
            <person name="Cohen L."/>
        </authorList>
    </citation>
    <scope>NUCLEOTIDE SEQUENCE</scope>
    <source>
        <strain evidence="3">CCMP1661</strain>
    </source>
</reference>
<dbReference type="Gene3D" id="3.40.50.720">
    <property type="entry name" value="NAD(P)-binding Rossmann-like Domain"/>
    <property type="match status" value="1"/>
</dbReference>
<dbReference type="InterPro" id="IPR005913">
    <property type="entry name" value="dTDP_dehydrorham_reduct"/>
</dbReference>
<proteinExistence type="predicted"/>
<evidence type="ECO:0000313" key="2">
    <source>
        <dbReference type="EMBL" id="CAD9862867.1"/>
    </source>
</evidence>
<organism evidence="3">
    <name type="scientific">Fibrocapsa japonica</name>
    <dbReference type="NCBI Taxonomy" id="94617"/>
    <lineage>
        <taxon>Eukaryota</taxon>
        <taxon>Sar</taxon>
        <taxon>Stramenopiles</taxon>
        <taxon>Ochrophyta</taxon>
        <taxon>Raphidophyceae</taxon>
        <taxon>Chattonellales</taxon>
        <taxon>Chattonellaceae</taxon>
        <taxon>Fibrocapsa</taxon>
    </lineage>
</organism>
<evidence type="ECO:0000313" key="3">
    <source>
        <dbReference type="EMBL" id="CAD9862868.1"/>
    </source>
</evidence>
<feature type="domain" description="RmlD-like substrate binding" evidence="1">
    <location>
        <begin position="10"/>
        <end position="178"/>
    </location>
</feature>
<evidence type="ECO:0000259" key="1">
    <source>
        <dbReference type="Pfam" id="PF04321"/>
    </source>
</evidence>
<accession>A0A6U1NBW8</accession>
<dbReference type="Pfam" id="PF04321">
    <property type="entry name" value="RmlD_sub_bind"/>
    <property type="match status" value="1"/>
</dbReference>
<dbReference type="EMBL" id="HBHR01011208">
    <property type="protein sequence ID" value="CAD9862867.1"/>
    <property type="molecule type" value="Transcribed_RNA"/>
</dbReference>
<gene>
    <name evidence="2" type="ORF">FJAP1339_LOCUS5399</name>
    <name evidence="3" type="ORF">FJAP1339_LOCUS5400</name>
</gene>
<sequence length="308" mass="34712">MAEPAKDVFLIYGKNGWIGGKLQALLTEQGKEFHLGEARLQNREHLERELDEIKPTRVLCAAGVTGRPNVDWCESHKLETIRTNVIGALNIADVCNSRNIHCTLYATGCIFEYDAEHTIGGKGFTEEDKPNFDGSFYSATKGMVEPLLSLYDTLCILRVRMPISDDLSPRNFITKIVKYDKVVNIPNSMTVLTDLLPASIIMSEKNLTGIYNFCNPGAISHNEILDLYKKHIDPDYTYTNFTEEEQNKILEAKRSNNTLDCSKLVNDLAPVEIKDIHTAMDGVFQRMKVNLTEEGILPDRLPKRARTS</sequence>
<dbReference type="InterPro" id="IPR029903">
    <property type="entry name" value="RmlD-like-bd"/>
</dbReference>
<dbReference type="GO" id="GO:0048269">
    <property type="term" value="C:methionine adenosyltransferase complex"/>
    <property type="evidence" value="ECO:0007669"/>
    <property type="project" value="TreeGrafter"/>
</dbReference>
<dbReference type="GO" id="GO:0006556">
    <property type="term" value="P:S-adenosylmethionine biosynthetic process"/>
    <property type="evidence" value="ECO:0007669"/>
    <property type="project" value="TreeGrafter"/>
</dbReference>
<dbReference type="PANTHER" id="PTHR10491:SF4">
    <property type="entry name" value="METHIONINE ADENOSYLTRANSFERASE 2 SUBUNIT BETA"/>
    <property type="match status" value="1"/>
</dbReference>
<dbReference type="InterPro" id="IPR036291">
    <property type="entry name" value="NAD(P)-bd_dom_sf"/>
</dbReference>